<evidence type="ECO:0000313" key="1">
    <source>
        <dbReference type="Proteomes" id="UP000887576"/>
    </source>
</evidence>
<dbReference type="WBParaSite" id="JU765_v2.g7967.t1">
    <property type="protein sequence ID" value="JU765_v2.g7967.t1"/>
    <property type="gene ID" value="JU765_v2.g7967"/>
</dbReference>
<organism evidence="1 2">
    <name type="scientific">Panagrolaimus sp. JU765</name>
    <dbReference type="NCBI Taxonomy" id="591449"/>
    <lineage>
        <taxon>Eukaryota</taxon>
        <taxon>Metazoa</taxon>
        <taxon>Ecdysozoa</taxon>
        <taxon>Nematoda</taxon>
        <taxon>Chromadorea</taxon>
        <taxon>Rhabditida</taxon>
        <taxon>Tylenchina</taxon>
        <taxon>Panagrolaimomorpha</taxon>
        <taxon>Panagrolaimoidea</taxon>
        <taxon>Panagrolaimidae</taxon>
        <taxon>Panagrolaimus</taxon>
    </lineage>
</organism>
<reference evidence="2" key="1">
    <citation type="submission" date="2022-11" db="UniProtKB">
        <authorList>
            <consortium name="WormBaseParasite"/>
        </authorList>
    </citation>
    <scope>IDENTIFICATION</scope>
</reference>
<sequence>MKILLILFIFYFLTSSYGFISRLSVPRQFHQLKNDIRFDFQQYNDYNNILKFLRNLNTTFADYVDMEIVGRTFENKSLVLLKLGRIHAREWISPATVLWYIHQIFDDFKNYEKILKTIDIYIVPLLNPDGYQYSRKHFRYWRKNRAVYDSDCVGVDLNRNFPYHWGEAASDQCGVEVYQGPNPESEKETKILEKVLKRHKKNYKAYLTVHSYAGMILYPWGYAADTLPPDVEDLVKLGHRMADAMEAATGQYYKVQNSADLYPASGASDDYAKSLGIKYSYTIEISGRDFVENEENIPKKAAEIKAAFDTVIQQVIDEFA</sequence>
<name>A0AC34RKV1_9BILA</name>
<dbReference type="Proteomes" id="UP000887576">
    <property type="component" value="Unplaced"/>
</dbReference>
<evidence type="ECO:0000313" key="2">
    <source>
        <dbReference type="WBParaSite" id="JU765_v2.g7967.t1"/>
    </source>
</evidence>
<proteinExistence type="predicted"/>
<accession>A0AC34RKV1</accession>
<protein>
    <submittedName>
        <fullName evidence="2">Peptidase M14 carboxypeptidase A domain-containing protein</fullName>
    </submittedName>
</protein>